<evidence type="ECO:0000313" key="3">
    <source>
        <dbReference type="EMBL" id="KAH3840526.1"/>
    </source>
</evidence>
<organism evidence="3 4">
    <name type="scientific">Dreissena polymorpha</name>
    <name type="common">Zebra mussel</name>
    <name type="synonym">Mytilus polymorpha</name>
    <dbReference type="NCBI Taxonomy" id="45954"/>
    <lineage>
        <taxon>Eukaryota</taxon>
        <taxon>Metazoa</taxon>
        <taxon>Spiralia</taxon>
        <taxon>Lophotrochozoa</taxon>
        <taxon>Mollusca</taxon>
        <taxon>Bivalvia</taxon>
        <taxon>Autobranchia</taxon>
        <taxon>Heteroconchia</taxon>
        <taxon>Euheterodonta</taxon>
        <taxon>Imparidentia</taxon>
        <taxon>Neoheterodontei</taxon>
        <taxon>Myida</taxon>
        <taxon>Dreissenoidea</taxon>
        <taxon>Dreissenidae</taxon>
        <taxon>Dreissena</taxon>
    </lineage>
</organism>
<evidence type="ECO:0000313" key="4">
    <source>
        <dbReference type="Proteomes" id="UP000828390"/>
    </source>
</evidence>
<protein>
    <submittedName>
        <fullName evidence="3">Uncharacterized protein</fullName>
    </submittedName>
</protein>
<feature type="compositionally biased region" description="Basic and acidic residues" evidence="2">
    <location>
        <begin position="18"/>
        <end position="32"/>
    </location>
</feature>
<proteinExistence type="predicted"/>
<dbReference type="EMBL" id="JAIWYP010000004">
    <property type="protein sequence ID" value="KAH3840526.1"/>
    <property type="molecule type" value="Genomic_DNA"/>
</dbReference>
<feature type="region of interest" description="Disordered" evidence="2">
    <location>
        <begin position="1"/>
        <end position="34"/>
    </location>
</feature>
<name>A0A9D4QR55_DREPO</name>
<keyword evidence="1" id="KW-0175">Coiled coil</keyword>
<dbReference type="Proteomes" id="UP000828390">
    <property type="component" value="Unassembled WGS sequence"/>
</dbReference>
<dbReference type="AlphaFoldDB" id="A0A9D4QR55"/>
<reference evidence="3" key="2">
    <citation type="submission" date="2020-11" db="EMBL/GenBank/DDBJ databases">
        <authorList>
            <person name="McCartney M.A."/>
            <person name="Auch B."/>
            <person name="Kono T."/>
            <person name="Mallez S."/>
            <person name="Becker A."/>
            <person name="Gohl D.M."/>
            <person name="Silverstein K.A.T."/>
            <person name="Koren S."/>
            <person name="Bechman K.B."/>
            <person name="Herman A."/>
            <person name="Abrahante J.E."/>
            <person name="Garbe J."/>
        </authorList>
    </citation>
    <scope>NUCLEOTIDE SEQUENCE</scope>
    <source>
        <strain evidence="3">Duluth1</strain>
        <tissue evidence="3">Whole animal</tissue>
    </source>
</reference>
<evidence type="ECO:0000256" key="1">
    <source>
        <dbReference type="SAM" id="Coils"/>
    </source>
</evidence>
<sequence>MLQTKCNRAEEGEVTIDNAERTEDRAAVESTERRKKVMWPAKRSERQSREQAELIYTFGKELFGTAQEKVGQPKVGGNRRQQKISNLRGELRRLKSRFRQAEEEEKQGLAELRDGVRKEIQCLRRAEKLRRKRH</sequence>
<feature type="coiled-coil region" evidence="1">
    <location>
        <begin position="84"/>
        <end position="119"/>
    </location>
</feature>
<comment type="caution">
    <text evidence="3">The sequence shown here is derived from an EMBL/GenBank/DDBJ whole genome shotgun (WGS) entry which is preliminary data.</text>
</comment>
<accession>A0A9D4QR55</accession>
<keyword evidence="4" id="KW-1185">Reference proteome</keyword>
<evidence type="ECO:0000256" key="2">
    <source>
        <dbReference type="SAM" id="MobiDB-lite"/>
    </source>
</evidence>
<gene>
    <name evidence="3" type="ORF">DPMN_113976</name>
</gene>
<reference evidence="3" key="1">
    <citation type="journal article" date="2019" name="bioRxiv">
        <title>The Genome of the Zebra Mussel, Dreissena polymorpha: A Resource for Invasive Species Research.</title>
        <authorList>
            <person name="McCartney M.A."/>
            <person name="Auch B."/>
            <person name="Kono T."/>
            <person name="Mallez S."/>
            <person name="Zhang Y."/>
            <person name="Obille A."/>
            <person name="Becker A."/>
            <person name="Abrahante J.E."/>
            <person name="Garbe J."/>
            <person name="Badalamenti J.P."/>
            <person name="Herman A."/>
            <person name="Mangelson H."/>
            <person name="Liachko I."/>
            <person name="Sullivan S."/>
            <person name="Sone E.D."/>
            <person name="Koren S."/>
            <person name="Silverstein K.A.T."/>
            <person name="Beckman K.B."/>
            <person name="Gohl D.M."/>
        </authorList>
    </citation>
    <scope>NUCLEOTIDE SEQUENCE</scope>
    <source>
        <strain evidence="3">Duluth1</strain>
        <tissue evidence="3">Whole animal</tissue>
    </source>
</reference>